<dbReference type="SUPFAM" id="SSF51197">
    <property type="entry name" value="Clavaminate synthase-like"/>
    <property type="match status" value="1"/>
</dbReference>
<evidence type="ECO:0000313" key="4">
    <source>
        <dbReference type="EMBL" id="SNQ49831.1"/>
    </source>
</evidence>
<proteinExistence type="predicted"/>
<dbReference type="EMBL" id="FZMO01000312">
    <property type="protein sequence ID" value="SNQ49831.1"/>
    <property type="molecule type" value="Genomic_DNA"/>
</dbReference>
<gene>
    <name evidence="4" type="ORF">FRACA_380022</name>
</gene>
<dbReference type="Gene3D" id="2.60.120.330">
    <property type="entry name" value="B-lactam Antibiotic, Isopenicillin N Synthase, Chain"/>
    <property type="match status" value="1"/>
</dbReference>
<keyword evidence="5" id="KW-1185">Reference proteome</keyword>
<keyword evidence="2" id="KW-0045">Antibiotic biosynthesis</keyword>
<dbReference type="GO" id="GO:0017000">
    <property type="term" value="P:antibiotic biosynthetic process"/>
    <property type="evidence" value="ECO:0007669"/>
    <property type="project" value="UniProtKB-KW"/>
</dbReference>
<dbReference type="Pfam" id="PF03171">
    <property type="entry name" value="2OG-FeII_Oxy"/>
    <property type="match status" value="1"/>
</dbReference>
<reference evidence="4 5" key="1">
    <citation type="submission" date="2017-06" db="EMBL/GenBank/DDBJ databases">
        <authorList>
            <person name="Kim H.J."/>
            <person name="Triplett B.A."/>
        </authorList>
    </citation>
    <scope>NUCLEOTIDE SEQUENCE [LARGE SCALE GENOMIC DNA]</scope>
    <source>
        <strain evidence="4">FRACA_ARgP5</strain>
    </source>
</reference>
<dbReference type="AlphaFoldDB" id="A0A2I2KVZ5"/>
<evidence type="ECO:0000256" key="1">
    <source>
        <dbReference type="ARBA" id="ARBA00004792"/>
    </source>
</evidence>
<dbReference type="InterPro" id="IPR027443">
    <property type="entry name" value="IPNS-like_sf"/>
</dbReference>
<accession>A0A2I2KVZ5</accession>
<evidence type="ECO:0000256" key="2">
    <source>
        <dbReference type="ARBA" id="ARBA00023194"/>
    </source>
</evidence>
<organism evidence="4 5">
    <name type="scientific">Frankia canadensis</name>
    <dbReference type="NCBI Taxonomy" id="1836972"/>
    <lineage>
        <taxon>Bacteria</taxon>
        <taxon>Bacillati</taxon>
        <taxon>Actinomycetota</taxon>
        <taxon>Actinomycetes</taxon>
        <taxon>Frankiales</taxon>
        <taxon>Frankiaceae</taxon>
        <taxon>Frankia</taxon>
    </lineage>
</organism>
<dbReference type="RefSeq" id="WP_243407800.1">
    <property type="nucleotide sequence ID" value="NZ_FZMO01000312.1"/>
</dbReference>
<sequence>MFDLRHQVRRQMRHKGVALELRDPAGRQLQAGEDVNNVGDMLERWTGGQLLATPHRVVNATGAAGGRYSIAYFQQPNPDALVAPALPVAPGRPDYTPVLAGQHISRKELGYHTVAALGV</sequence>
<feature type="domain" description="Isopenicillin N synthase-like Fe(2+) 2OG dioxygenase" evidence="3">
    <location>
        <begin position="36"/>
        <end position="76"/>
    </location>
</feature>
<dbReference type="Proteomes" id="UP000234331">
    <property type="component" value="Unassembled WGS sequence"/>
</dbReference>
<protein>
    <recommendedName>
        <fullName evidence="3">Isopenicillin N synthase-like Fe(2+) 2OG dioxygenase domain-containing protein</fullName>
    </recommendedName>
</protein>
<evidence type="ECO:0000313" key="5">
    <source>
        <dbReference type="Proteomes" id="UP000234331"/>
    </source>
</evidence>
<comment type="pathway">
    <text evidence="1">Antibiotic biosynthesis.</text>
</comment>
<evidence type="ECO:0000259" key="3">
    <source>
        <dbReference type="Pfam" id="PF03171"/>
    </source>
</evidence>
<dbReference type="InterPro" id="IPR044861">
    <property type="entry name" value="IPNS-like_FE2OG_OXY"/>
</dbReference>
<name>A0A2I2KVZ5_9ACTN</name>